<feature type="compositionally biased region" description="Polar residues" evidence="1">
    <location>
        <begin position="468"/>
        <end position="485"/>
    </location>
</feature>
<sequence length="799" mass="94368">MQSDSSENDMEQNQTNIKAGEPQSQHQQLNEQETAPKVKSDQEELQSETLSFNIEEETDEEESEKSHSTIDVEGGDQTTIANTDQLKDAQDMDKPQLHDTRQVPEQKLKKFEEGLLASFIQQYEKPFKGMKEAFTYYKQYKIDNDGKTKLNLPILAKQCDLTSEHCKNLFMNTEAKYLDKWDQKTKDQVSERLTELWNQPHVESNKDYKVKIKEQVLEEFKIRQQVAKNYREMKSHIHYKMKQLEKQVPLDPKDSIEHLQENNENDSKPEANQQNEDKKQTVLNEKLPTLNFKTIQKTETVEILDTKIQNSNNWYFILNGKIKGPFTTKQMNTWNSTGDLPLDLFVQRGSYAFLLQNSDRNINNFFKDVIDDTIKTKNEGKKLIPNVTKEKNHGKKLISSNIQEKQRNNLIEEQQISQPITVGTLTKQPKNNIQPNSSQNYIQDSNKSKDNQTQKPTIAQSMRDRDQYSNNQLPSNQPETYQYEQNSEPLQRYIELSEISVYESIPNEQPLKNQVYTTHFLSNREPTDNHNFENNLRPPEEIFYTNDQQKAELEFQLLKRYQILYKYEFTSLQEAIDLMIRANEFKIIQQGLIDVQNYLMNFQGMNLQECQILIVNLEREYGIKQQVIQNQNNVQTQLKVIQQNLVNIQPQVSTNVGETETNTQSTQEKENKVRDAYRDKFKDQNLTMVEVLVKRKQEIYQNGKKILIDYNSLEIDENYIDFLEHKYLKSRTKQELKIIEQEIKDTYNQQKLLLGNQKQELIISTKSIIEKKYKQQFEYYYKQISNKLRYDLNKLQSDQ</sequence>
<dbReference type="Proteomes" id="UP001642409">
    <property type="component" value="Unassembled WGS sequence"/>
</dbReference>
<feature type="compositionally biased region" description="Acidic residues" evidence="1">
    <location>
        <begin position="54"/>
        <end position="63"/>
    </location>
</feature>
<dbReference type="Pfam" id="PF02213">
    <property type="entry name" value="GYF"/>
    <property type="match status" value="1"/>
</dbReference>
<comment type="caution">
    <text evidence="3">The sequence shown here is derived from an EMBL/GenBank/DDBJ whole genome shotgun (WGS) entry which is preliminary data.</text>
</comment>
<dbReference type="EMBL" id="CAXDID020000141">
    <property type="protein sequence ID" value="CAL6039209.1"/>
    <property type="molecule type" value="Genomic_DNA"/>
</dbReference>
<dbReference type="InterPro" id="IPR003169">
    <property type="entry name" value="GYF"/>
</dbReference>
<feature type="compositionally biased region" description="Polar residues" evidence="1">
    <location>
        <begin position="421"/>
        <end position="445"/>
    </location>
</feature>
<gene>
    <name evidence="3" type="ORF">HINF_LOCUS37747</name>
</gene>
<feature type="compositionally biased region" description="Polar residues" evidence="1">
    <location>
        <begin position="11"/>
        <end position="33"/>
    </location>
</feature>
<proteinExistence type="predicted"/>
<evidence type="ECO:0000313" key="4">
    <source>
        <dbReference type="Proteomes" id="UP001642409"/>
    </source>
</evidence>
<keyword evidence="4" id="KW-1185">Reference proteome</keyword>
<dbReference type="InterPro" id="IPR035445">
    <property type="entry name" value="GYF-like_dom_sf"/>
</dbReference>
<feature type="region of interest" description="Disordered" evidence="1">
    <location>
        <begin position="1"/>
        <end position="78"/>
    </location>
</feature>
<evidence type="ECO:0000256" key="1">
    <source>
        <dbReference type="SAM" id="MobiDB-lite"/>
    </source>
</evidence>
<feature type="region of interest" description="Disordered" evidence="1">
    <location>
        <begin position="261"/>
        <end position="282"/>
    </location>
</feature>
<feature type="domain" description="GYF" evidence="2">
    <location>
        <begin position="314"/>
        <end position="349"/>
    </location>
</feature>
<evidence type="ECO:0000313" key="3">
    <source>
        <dbReference type="EMBL" id="CAL6039209.1"/>
    </source>
</evidence>
<feature type="region of interest" description="Disordered" evidence="1">
    <location>
        <begin position="421"/>
        <end position="485"/>
    </location>
</feature>
<accession>A0ABP1JHV8</accession>
<evidence type="ECO:0000259" key="2">
    <source>
        <dbReference type="Pfam" id="PF02213"/>
    </source>
</evidence>
<organism evidence="3 4">
    <name type="scientific">Hexamita inflata</name>
    <dbReference type="NCBI Taxonomy" id="28002"/>
    <lineage>
        <taxon>Eukaryota</taxon>
        <taxon>Metamonada</taxon>
        <taxon>Diplomonadida</taxon>
        <taxon>Hexamitidae</taxon>
        <taxon>Hexamitinae</taxon>
        <taxon>Hexamita</taxon>
    </lineage>
</organism>
<feature type="compositionally biased region" description="Basic and acidic residues" evidence="1">
    <location>
        <begin position="261"/>
        <end position="280"/>
    </location>
</feature>
<dbReference type="Gene3D" id="3.30.1490.40">
    <property type="match status" value="1"/>
</dbReference>
<feature type="compositionally biased region" description="Acidic residues" evidence="1">
    <location>
        <begin position="1"/>
        <end position="10"/>
    </location>
</feature>
<protein>
    <submittedName>
        <fullName evidence="3">GYF_domain</fullName>
    </submittedName>
</protein>
<reference evidence="3 4" key="1">
    <citation type="submission" date="2024-07" db="EMBL/GenBank/DDBJ databases">
        <authorList>
            <person name="Akdeniz Z."/>
        </authorList>
    </citation>
    <scope>NUCLEOTIDE SEQUENCE [LARGE SCALE GENOMIC DNA]</scope>
</reference>
<dbReference type="SUPFAM" id="SSF55277">
    <property type="entry name" value="GYF domain"/>
    <property type="match status" value="1"/>
</dbReference>
<name>A0ABP1JHV8_9EUKA</name>